<organism evidence="1 2">
    <name type="scientific">Aspergillus tamarii</name>
    <dbReference type="NCBI Taxonomy" id="41984"/>
    <lineage>
        <taxon>Eukaryota</taxon>
        <taxon>Fungi</taxon>
        <taxon>Dikarya</taxon>
        <taxon>Ascomycota</taxon>
        <taxon>Pezizomycotina</taxon>
        <taxon>Eurotiomycetes</taxon>
        <taxon>Eurotiomycetidae</taxon>
        <taxon>Eurotiales</taxon>
        <taxon>Aspergillaceae</taxon>
        <taxon>Aspergillus</taxon>
        <taxon>Aspergillus subgen. Circumdati</taxon>
    </lineage>
</organism>
<dbReference type="OrthoDB" id="1470350at2759"/>
<gene>
    <name evidence="1" type="ORF">BDV40DRAFT_253870</name>
</gene>
<name>A0A5N6V7D9_ASPTM</name>
<reference evidence="1 2" key="1">
    <citation type="submission" date="2019-04" db="EMBL/GenBank/DDBJ databases">
        <title>Friends and foes A comparative genomics study of 23 Aspergillus species from section Flavi.</title>
        <authorList>
            <consortium name="DOE Joint Genome Institute"/>
            <person name="Kjaerbolling I."/>
            <person name="Vesth T."/>
            <person name="Frisvad J.C."/>
            <person name="Nybo J.L."/>
            <person name="Theobald S."/>
            <person name="Kildgaard S."/>
            <person name="Isbrandt T."/>
            <person name="Kuo A."/>
            <person name="Sato A."/>
            <person name="Lyhne E.K."/>
            <person name="Kogle M.E."/>
            <person name="Wiebenga A."/>
            <person name="Kun R.S."/>
            <person name="Lubbers R.J."/>
            <person name="Makela M.R."/>
            <person name="Barry K."/>
            <person name="Chovatia M."/>
            <person name="Clum A."/>
            <person name="Daum C."/>
            <person name="Haridas S."/>
            <person name="He G."/>
            <person name="LaButti K."/>
            <person name="Lipzen A."/>
            <person name="Mondo S."/>
            <person name="Riley R."/>
            <person name="Salamov A."/>
            <person name="Simmons B.A."/>
            <person name="Magnuson J.K."/>
            <person name="Henrissat B."/>
            <person name="Mortensen U.H."/>
            <person name="Larsen T.O."/>
            <person name="Devries R.P."/>
            <person name="Grigoriev I.V."/>
            <person name="Machida M."/>
            <person name="Baker S.E."/>
            <person name="Andersen M.R."/>
        </authorList>
    </citation>
    <scope>NUCLEOTIDE SEQUENCE [LARGE SCALE GENOMIC DNA]</scope>
    <source>
        <strain evidence="1 2">CBS 117626</strain>
    </source>
</reference>
<keyword evidence="2" id="KW-1185">Reference proteome</keyword>
<accession>A0A5N6V7D9</accession>
<sequence>MTIRTCGYVPQGLAQTYKMAHGAPTSKCSKVMHKIKYSLRRCSGAMEHFSMITAEDRHYAITTPTDTRLFFADMNSMTTDGFLDQEVLAFGCAPERLPRLWSAIHRL</sequence>
<dbReference type="EMBL" id="ML738591">
    <property type="protein sequence ID" value="KAE8166922.1"/>
    <property type="molecule type" value="Genomic_DNA"/>
</dbReference>
<proteinExistence type="predicted"/>
<dbReference type="Proteomes" id="UP000326950">
    <property type="component" value="Unassembled WGS sequence"/>
</dbReference>
<evidence type="ECO:0000313" key="2">
    <source>
        <dbReference type="Proteomes" id="UP000326950"/>
    </source>
</evidence>
<protein>
    <submittedName>
        <fullName evidence="1">Uncharacterized protein</fullName>
    </submittedName>
</protein>
<dbReference type="AlphaFoldDB" id="A0A5N6V7D9"/>
<evidence type="ECO:0000313" key="1">
    <source>
        <dbReference type="EMBL" id="KAE8166922.1"/>
    </source>
</evidence>